<gene>
    <name evidence="1" type="ORF">SETTUDRAFT_37609</name>
</gene>
<reference evidence="1 2" key="2">
    <citation type="journal article" date="2013" name="PLoS Genet.">
        <title>Comparative genome structure, secondary metabolite, and effector coding capacity across Cochliobolus pathogens.</title>
        <authorList>
            <person name="Condon B.J."/>
            <person name="Leng Y."/>
            <person name="Wu D."/>
            <person name="Bushley K.E."/>
            <person name="Ohm R.A."/>
            <person name="Otillar R."/>
            <person name="Martin J."/>
            <person name="Schackwitz W."/>
            <person name="Grimwood J."/>
            <person name="MohdZainudin N."/>
            <person name="Xue C."/>
            <person name="Wang R."/>
            <person name="Manning V.A."/>
            <person name="Dhillon B."/>
            <person name="Tu Z.J."/>
            <person name="Steffenson B.J."/>
            <person name="Salamov A."/>
            <person name="Sun H."/>
            <person name="Lowry S."/>
            <person name="LaButti K."/>
            <person name="Han J."/>
            <person name="Copeland A."/>
            <person name="Lindquist E."/>
            <person name="Barry K."/>
            <person name="Schmutz J."/>
            <person name="Baker S.E."/>
            <person name="Ciuffetti L.M."/>
            <person name="Grigoriev I.V."/>
            <person name="Zhong S."/>
            <person name="Turgeon B.G."/>
        </authorList>
    </citation>
    <scope>NUCLEOTIDE SEQUENCE [LARGE SCALE GENOMIC DNA]</scope>
    <source>
        <strain evidence="2">28A</strain>
    </source>
</reference>
<dbReference type="GeneID" id="19404276"/>
<protein>
    <submittedName>
        <fullName evidence="1">Uncharacterized protein</fullName>
    </submittedName>
</protein>
<accession>R0KQ35</accession>
<dbReference type="AlphaFoldDB" id="R0KQ35"/>
<organism evidence="1 2">
    <name type="scientific">Exserohilum turcicum (strain 28A)</name>
    <name type="common">Northern leaf blight fungus</name>
    <name type="synonym">Setosphaeria turcica</name>
    <dbReference type="NCBI Taxonomy" id="671987"/>
    <lineage>
        <taxon>Eukaryota</taxon>
        <taxon>Fungi</taxon>
        <taxon>Dikarya</taxon>
        <taxon>Ascomycota</taxon>
        <taxon>Pezizomycotina</taxon>
        <taxon>Dothideomycetes</taxon>
        <taxon>Pleosporomycetidae</taxon>
        <taxon>Pleosporales</taxon>
        <taxon>Pleosporineae</taxon>
        <taxon>Pleosporaceae</taxon>
        <taxon>Exserohilum</taxon>
    </lineage>
</organism>
<dbReference type="HOGENOM" id="CLU_1482873_0_0_1"/>
<proteinExistence type="predicted"/>
<keyword evidence="2" id="KW-1185">Reference proteome</keyword>
<reference evidence="1 2" key="1">
    <citation type="journal article" date="2012" name="PLoS Pathog.">
        <title>Diverse lifestyles and strategies of plant pathogenesis encoded in the genomes of eighteen Dothideomycetes fungi.</title>
        <authorList>
            <person name="Ohm R.A."/>
            <person name="Feau N."/>
            <person name="Henrissat B."/>
            <person name="Schoch C.L."/>
            <person name="Horwitz B.A."/>
            <person name="Barry K.W."/>
            <person name="Condon B.J."/>
            <person name="Copeland A.C."/>
            <person name="Dhillon B."/>
            <person name="Glaser F."/>
            <person name="Hesse C.N."/>
            <person name="Kosti I."/>
            <person name="LaButti K."/>
            <person name="Lindquist E.A."/>
            <person name="Lucas S."/>
            <person name="Salamov A.A."/>
            <person name="Bradshaw R.E."/>
            <person name="Ciuffetti L."/>
            <person name="Hamelin R.C."/>
            <person name="Kema G.H.J."/>
            <person name="Lawrence C."/>
            <person name="Scott J.A."/>
            <person name="Spatafora J.W."/>
            <person name="Turgeon B.G."/>
            <person name="de Wit P.J.G.M."/>
            <person name="Zhong S."/>
            <person name="Goodwin S.B."/>
            <person name="Grigoriev I.V."/>
        </authorList>
    </citation>
    <scope>NUCLEOTIDE SEQUENCE [LARGE SCALE GENOMIC DNA]</scope>
    <source>
        <strain evidence="2">28A</strain>
    </source>
</reference>
<sequence>MAKMQVGLEGLFDSCPYLIQLSPLDPKNTNLNCTGIIYEYNKFFFVAIEEQLSRGHGRRLLFGFLALDAVGPYLMHEWFSLDKEEIDDIGISACKMTGRWTHYSRIIQEMRVQGFSAAMEVQEAKEKIEEKGNLLNQDKARAMLDVSLGNAVMKVYKLWRREERAAGIEGQKFMDEFMVFDD</sequence>
<dbReference type="EMBL" id="KB908504">
    <property type="protein sequence ID" value="EOA89967.1"/>
    <property type="molecule type" value="Genomic_DNA"/>
</dbReference>
<dbReference type="Proteomes" id="UP000016935">
    <property type="component" value="Unassembled WGS sequence"/>
</dbReference>
<name>R0KQ35_EXST2</name>
<evidence type="ECO:0000313" key="2">
    <source>
        <dbReference type="Proteomes" id="UP000016935"/>
    </source>
</evidence>
<dbReference type="RefSeq" id="XP_008022493.1">
    <property type="nucleotide sequence ID" value="XM_008024302.1"/>
</dbReference>
<evidence type="ECO:0000313" key="1">
    <source>
        <dbReference type="EMBL" id="EOA89967.1"/>
    </source>
</evidence>